<dbReference type="AlphaFoldDB" id="B4VNR2"/>
<dbReference type="GO" id="GO:0046872">
    <property type="term" value="F:metal ion binding"/>
    <property type="evidence" value="ECO:0007669"/>
    <property type="project" value="UniProtKB-KW"/>
</dbReference>
<protein>
    <recommendedName>
        <fullName evidence="10">Polymerase nucleotidyl transferase domain-containing protein</fullName>
    </recommendedName>
</protein>
<dbReference type="EMBL" id="DS989846">
    <property type="protein sequence ID" value="EDX76555.1"/>
    <property type="molecule type" value="Genomic_DNA"/>
</dbReference>
<dbReference type="GO" id="GO:0005524">
    <property type="term" value="F:ATP binding"/>
    <property type="evidence" value="ECO:0007669"/>
    <property type="project" value="UniProtKB-KW"/>
</dbReference>
<evidence type="ECO:0000256" key="3">
    <source>
        <dbReference type="ARBA" id="ARBA00022679"/>
    </source>
</evidence>
<dbReference type="SUPFAM" id="SSF81301">
    <property type="entry name" value="Nucleotidyltransferase"/>
    <property type="match status" value="1"/>
</dbReference>
<sequence length="114" mass="13052">MILPLAQNPTIQTRLGLPSHEIVNFCQQWGITKMALFGSILRDDFRADSDIDVLITFAPNARQGLLTLAKIKHELESHLNRPIDLIPEASIQMSDNWIRQREILSTAQTIYEQR</sequence>
<evidence type="ECO:0000313" key="12">
    <source>
        <dbReference type="Proteomes" id="UP000003835"/>
    </source>
</evidence>
<dbReference type="InterPro" id="IPR043519">
    <property type="entry name" value="NT_sf"/>
</dbReference>
<dbReference type="Pfam" id="PF01909">
    <property type="entry name" value="NTP_transf_2"/>
    <property type="match status" value="1"/>
</dbReference>
<evidence type="ECO:0000259" key="10">
    <source>
        <dbReference type="Pfam" id="PF01909"/>
    </source>
</evidence>
<reference evidence="11 12" key="1">
    <citation type="submission" date="2008-07" db="EMBL/GenBank/DDBJ databases">
        <authorList>
            <person name="Tandeau de Marsac N."/>
            <person name="Ferriera S."/>
            <person name="Johnson J."/>
            <person name="Kravitz S."/>
            <person name="Beeson K."/>
            <person name="Sutton G."/>
            <person name="Rogers Y.-H."/>
            <person name="Friedman R."/>
            <person name="Frazier M."/>
            <person name="Venter J.C."/>
        </authorList>
    </citation>
    <scope>NUCLEOTIDE SEQUENCE [LARGE SCALE GENOMIC DNA]</scope>
    <source>
        <strain evidence="11 12">PCC 7420</strain>
    </source>
</reference>
<proteinExistence type="inferred from homology"/>
<evidence type="ECO:0000256" key="7">
    <source>
        <dbReference type="ARBA" id="ARBA00022840"/>
    </source>
</evidence>
<dbReference type="InterPro" id="IPR052038">
    <property type="entry name" value="Type-VII_TA_antitoxin"/>
</dbReference>
<dbReference type="eggNOG" id="COG1669">
    <property type="taxonomic scope" value="Bacteria"/>
</dbReference>
<evidence type="ECO:0000256" key="9">
    <source>
        <dbReference type="ARBA" id="ARBA00038276"/>
    </source>
</evidence>
<dbReference type="STRING" id="118168.MC7420_4811"/>
<dbReference type="Gene3D" id="3.30.460.10">
    <property type="entry name" value="Beta Polymerase, domain 2"/>
    <property type="match status" value="1"/>
</dbReference>
<evidence type="ECO:0000256" key="4">
    <source>
        <dbReference type="ARBA" id="ARBA00022695"/>
    </source>
</evidence>
<keyword evidence="7" id="KW-0067">ATP-binding</keyword>
<keyword evidence="3" id="KW-0808">Transferase</keyword>
<dbReference type="HOGENOM" id="CLU_130257_4_1_3"/>
<evidence type="ECO:0000313" key="11">
    <source>
        <dbReference type="EMBL" id="EDX76555.1"/>
    </source>
</evidence>
<gene>
    <name evidence="11" type="ORF">MC7420_4811</name>
</gene>
<dbReference type="Proteomes" id="UP000003835">
    <property type="component" value="Unassembled WGS sequence"/>
</dbReference>
<comment type="similarity">
    <text evidence="9">Belongs to the MntA antitoxin family.</text>
</comment>
<dbReference type="PANTHER" id="PTHR33571">
    <property type="entry name" value="SSL8005 PROTEIN"/>
    <property type="match status" value="1"/>
</dbReference>
<accession>B4VNR2</accession>
<dbReference type="InterPro" id="IPR002934">
    <property type="entry name" value="Polymerase_NTP_transf_dom"/>
</dbReference>
<keyword evidence="8" id="KW-0460">Magnesium</keyword>
<dbReference type="CDD" id="cd05403">
    <property type="entry name" value="NT_KNTase_like"/>
    <property type="match status" value="1"/>
</dbReference>
<dbReference type="GO" id="GO:0016779">
    <property type="term" value="F:nucleotidyltransferase activity"/>
    <property type="evidence" value="ECO:0007669"/>
    <property type="project" value="UniProtKB-KW"/>
</dbReference>
<keyword evidence="4" id="KW-0548">Nucleotidyltransferase</keyword>
<keyword evidence="12" id="KW-1185">Reference proteome</keyword>
<keyword evidence="6" id="KW-0547">Nucleotide-binding</keyword>
<name>B4VNR2_9CYAN</name>
<evidence type="ECO:0000256" key="2">
    <source>
        <dbReference type="ARBA" id="ARBA00022649"/>
    </source>
</evidence>
<evidence type="ECO:0000256" key="6">
    <source>
        <dbReference type="ARBA" id="ARBA00022741"/>
    </source>
</evidence>
<evidence type="ECO:0000256" key="5">
    <source>
        <dbReference type="ARBA" id="ARBA00022723"/>
    </source>
</evidence>
<keyword evidence="5" id="KW-0479">Metal-binding</keyword>
<evidence type="ECO:0000256" key="1">
    <source>
        <dbReference type="ARBA" id="ARBA00001946"/>
    </source>
</evidence>
<dbReference type="RefSeq" id="WP_006100283.1">
    <property type="nucleotide sequence ID" value="NZ_DS989846.1"/>
</dbReference>
<dbReference type="PANTHER" id="PTHR33571:SF12">
    <property type="entry name" value="BSL3053 PROTEIN"/>
    <property type="match status" value="1"/>
</dbReference>
<feature type="domain" description="Polymerase nucleotidyl transferase" evidence="10">
    <location>
        <begin position="25"/>
        <end position="92"/>
    </location>
</feature>
<evidence type="ECO:0000256" key="8">
    <source>
        <dbReference type="ARBA" id="ARBA00022842"/>
    </source>
</evidence>
<keyword evidence="2" id="KW-1277">Toxin-antitoxin system</keyword>
<comment type="cofactor">
    <cofactor evidence="1">
        <name>Mg(2+)</name>
        <dbReference type="ChEBI" id="CHEBI:18420"/>
    </cofactor>
</comment>
<organism evidence="11 12">
    <name type="scientific">Coleofasciculus chthonoplastes PCC 7420</name>
    <dbReference type="NCBI Taxonomy" id="118168"/>
    <lineage>
        <taxon>Bacteria</taxon>
        <taxon>Bacillati</taxon>
        <taxon>Cyanobacteriota</taxon>
        <taxon>Cyanophyceae</taxon>
        <taxon>Coleofasciculales</taxon>
        <taxon>Coleofasciculaceae</taxon>
        <taxon>Coleofasciculus</taxon>
    </lineage>
</organism>